<feature type="region of interest" description="Disordered" evidence="1">
    <location>
        <begin position="40"/>
        <end position="100"/>
    </location>
</feature>
<accession>A0AAN7P8K4</accession>
<evidence type="ECO:0000256" key="1">
    <source>
        <dbReference type="SAM" id="MobiDB-lite"/>
    </source>
</evidence>
<comment type="caution">
    <text evidence="2">The sequence shown here is derived from an EMBL/GenBank/DDBJ whole genome shotgun (WGS) entry which is preliminary data.</text>
</comment>
<feature type="compositionally biased region" description="Polar residues" evidence="1">
    <location>
        <begin position="87"/>
        <end position="100"/>
    </location>
</feature>
<keyword evidence="3" id="KW-1185">Reference proteome</keyword>
<dbReference type="EMBL" id="JARPUR010000003">
    <property type="protein sequence ID" value="KAK4879477.1"/>
    <property type="molecule type" value="Genomic_DNA"/>
</dbReference>
<gene>
    <name evidence="2" type="ORF">RN001_007623</name>
</gene>
<feature type="compositionally biased region" description="Polar residues" evidence="1">
    <location>
        <begin position="58"/>
        <end position="77"/>
    </location>
</feature>
<feature type="compositionally biased region" description="Basic and acidic residues" evidence="1">
    <location>
        <begin position="43"/>
        <end position="57"/>
    </location>
</feature>
<name>A0AAN7P8K4_9COLE</name>
<organism evidence="2 3">
    <name type="scientific">Aquatica leii</name>
    <dbReference type="NCBI Taxonomy" id="1421715"/>
    <lineage>
        <taxon>Eukaryota</taxon>
        <taxon>Metazoa</taxon>
        <taxon>Ecdysozoa</taxon>
        <taxon>Arthropoda</taxon>
        <taxon>Hexapoda</taxon>
        <taxon>Insecta</taxon>
        <taxon>Pterygota</taxon>
        <taxon>Neoptera</taxon>
        <taxon>Endopterygota</taxon>
        <taxon>Coleoptera</taxon>
        <taxon>Polyphaga</taxon>
        <taxon>Elateriformia</taxon>
        <taxon>Elateroidea</taxon>
        <taxon>Lampyridae</taxon>
        <taxon>Luciolinae</taxon>
        <taxon>Aquatica</taxon>
    </lineage>
</organism>
<protein>
    <submittedName>
        <fullName evidence="2">Uncharacterized protein</fullName>
    </submittedName>
</protein>
<reference evidence="3" key="1">
    <citation type="submission" date="2023-01" db="EMBL/GenBank/DDBJ databases">
        <title>Key to firefly adult light organ development and bioluminescence: homeobox transcription factors regulate luciferase expression and transportation to peroxisome.</title>
        <authorList>
            <person name="Fu X."/>
        </authorList>
    </citation>
    <scope>NUCLEOTIDE SEQUENCE [LARGE SCALE GENOMIC DNA]</scope>
</reference>
<dbReference type="Proteomes" id="UP001353858">
    <property type="component" value="Unassembled WGS sequence"/>
</dbReference>
<evidence type="ECO:0000313" key="2">
    <source>
        <dbReference type="EMBL" id="KAK4879477.1"/>
    </source>
</evidence>
<dbReference type="AlphaFoldDB" id="A0AAN7P8K4"/>
<sequence length="117" mass="12720">MPEALDSDVELSDEEEDGVIESLSLDRALAYLAKLEVLSESTSKNDSESISKSDKFSCSKNVSSNDRSDGSDYNNGGETELEPVTDVSHSTINNSDNQDNILSKCNKASKNLKLELI</sequence>
<evidence type="ECO:0000313" key="3">
    <source>
        <dbReference type="Proteomes" id="UP001353858"/>
    </source>
</evidence>
<proteinExistence type="predicted"/>